<sequence length="143" mass="16621">MHSPRFYVDYALHFLMSHSRHGTHSPFVYQLVDEVIYAPGKEGEPREKVQRLISRLASRFKSDFAVAGGDNVETITSQLGQTWPQLHAGSVLVLNDIYRSRRMKALWHTIQERPDVTVTIDLFYLGLVFFHKGQAKEDFRIRF</sequence>
<organism evidence="1 2">
    <name type="scientific">Parapedobacter indicus</name>
    <dbReference type="NCBI Taxonomy" id="1477437"/>
    <lineage>
        <taxon>Bacteria</taxon>
        <taxon>Pseudomonadati</taxon>
        <taxon>Bacteroidota</taxon>
        <taxon>Sphingobacteriia</taxon>
        <taxon>Sphingobacteriales</taxon>
        <taxon>Sphingobacteriaceae</taxon>
        <taxon>Parapedobacter</taxon>
    </lineage>
</organism>
<evidence type="ECO:0000313" key="1">
    <source>
        <dbReference type="EMBL" id="SFI92517.1"/>
    </source>
</evidence>
<proteinExistence type="predicted"/>
<name>A0A1I3M6E9_9SPHI</name>
<dbReference type="RefSeq" id="WP_090627769.1">
    <property type="nucleotide sequence ID" value="NZ_FOQO01000006.1"/>
</dbReference>
<dbReference type="EMBL" id="FOQO01000006">
    <property type="protein sequence ID" value="SFI92517.1"/>
    <property type="molecule type" value="Genomic_DNA"/>
</dbReference>
<evidence type="ECO:0000313" key="2">
    <source>
        <dbReference type="Proteomes" id="UP000198670"/>
    </source>
</evidence>
<dbReference type="AlphaFoldDB" id="A0A1I3M6E9"/>
<gene>
    <name evidence="1" type="ORF">SAMN05444682_106260</name>
</gene>
<accession>A0A1I3M6E9</accession>
<dbReference type="Proteomes" id="UP000198670">
    <property type="component" value="Unassembled WGS sequence"/>
</dbReference>
<reference evidence="1 2" key="1">
    <citation type="submission" date="2016-10" db="EMBL/GenBank/DDBJ databases">
        <authorList>
            <person name="de Groot N.N."/>
        </authorList>
    </citation>
    <scope>NUCLEOTIDE SEQUENCE [LARGE SCALE GENOMIC DNA]</scope>
    <source>
        <strain evidence="1 2">RK1</strain>
    </source>
</reference>
<keyword evidence="2" id="KW-1185">Reference proteome</keyword>
<dbReference type="STRING" id="1477437.SAMN05444682_106260"/>
<protein>
    <submittedName>
        <fullName evidence="1">Uncharacterized protein</fullName>
    </submittedName>
</protein>